<accession>A0A1S1Q3R7</accession>
<keyword evidence="1" id="KW-0812">Transmembrane</keyword>
<proteinExistence type="predicted"/>
<evidence type="ECO:0000313" key="3">
    <source>
        <dbReference type="Proteomes" id="UP000179627"/>
    </source>
</evidence>
<dbReference type="Proteomes" id="UP000179627">
    <property type="component" value="Unassembled WGS sequence"/>
</dbReference>
<name>A0A1S1Q3R7_9ACTN</name>
<dbReference type="EMBL" id="MBLM01000184">
    <property type="protein sequence ID" value="OHV27835.1"/>
    <property type="molecule type" value="Genomic_DNA"/>
</dbReference>
<evidence type="ECO:0000313" key="2">
    <source>
        <dbReference type="EMBL" id="OHV27835.1"/>
    </source>
</evidence>
<dbReference type="RefSeq" id="WP_071092180.1">
    <property type="nucleotide sequence ID" value="NZ_MBLM01000184.1"/>
</dbReference>
<sequence>MDVLLHALSAAPPFPGQGEQLRARAEDAVAAYPDDHTFRFRLATGQRRCARFTEAVDSLDAALRLLSAARLWDSPFRQQYLRDREVSLDLMRGYARTATRQQDAESRDEDIQQVRDRLQDPSMMIRLVGLVAALAVAITVFAAGVAETDPTASVRTRLGQEVALGASLLLLALMVTTATRFVGRHEKPR</sequence>
<dbReference type="AlphaFoldDB" id="A0A1S1Q3R7"/>
<reference evidence="3" key="1">
    <citation type="submission" date="2016-07" db="EMBL/GenBank/DDBJ databases">
        <title>Sequence Frankia sp. strain CcI1.17.</title>
        <authorList>
            <person name="Ghodhbane-Gtari F."/>
            <person name="Swanson E."/>
            <person name="Gueddou A."/>
            <person name="Morris K."/>
            <person name="Hezbri K."/>
            <person name="Ktari A."/>
            <person name="Nouioui I."/>
            <person name="Abebe-Akele F."/>
            <person name="Simpson S."/>
            <person name="Thomas K."/>
            <person name="Gtari M."/>
            <person name="Tisa L.S."/>
            <person name="Hurst S."/>
        </authorList>
    </citation>
    <scope>NUCLEOTIDE SEQUENCE [LARGE SCALE GENOMIC DNA]</scope>
    <source>
        <strain evidence="3">Cc1.17</strain>
    </source>
</reference>
<organism evidence="2 3">
    <name type="scientific">Parafrankia colletiae</name>
    <dbReference type="NCBI Taxonomy" id="573497"/>
    <lineage>
        <taxon>Bacteria</taxon>
        <taxon>Bacillati</taxon>
        <taxon>Actinomycetota</taxon>
        <taxon>Actinomycetes</taxon>
        <taxon>Frankiales</taxon>
        <taxon>Frankiaceae</taxon>
        <taxon>Parafrankia</taxon>
    </lineage>
</organism>
<feature type="transmembrane region" description="Helical" evidence="1">
    <location>
        <begin position="163"/>
        <end position="183"/>
    </location>
</feature>
<protein>
    <recommendedName>
        <fullName evidence="4">Tetratricopeptide repeat protein</fullName>
    </recommendedName>
</protein>
<keyword evidence="1" id="KW-0472">Membrane</keyword>
<keyword evidence="3" id="KW-1185">Reference proteome</keyword>
<dbReference type="OrthoDB" id="4031079at2"/>
<evidence type="ECO:0000256" key="1">
    <source>
        <dbReference type="SAM" id="Phobius"/>
    </source>
</evidence>
<gene>
    <name evidence="2" type="ORF">CC117_30890</name>
</gene>
<keyword evidence="1" id="KW-1133">Transmembrane helix</keyword>
<evidence type="ECO:0008006" key="4">
    <source>
        <dbReference type="Google" id="ProtNLM"/>
    </source>
</evidence>
<feature type="transmembrane region" description="Helical" evidence="1">
    <location>
        <begin position="123"/>
        <end position="143"/>
    </location>
</feature>
<comment type="caution">
    <text evidence="2">The sequence shown here is derived from an EMBL/GenBank/DDBJ whole genome shotgun (WGS) entry which is preliminary data.</text>
</comment>